<accession>A0A7M7KR92</accession>
<feature type="compositionally biased region" description="Low complexity" evidence="1">
    <location>
        <begin position="530"/>
        <end position="544"/>
    </location>
</feature>
<dbReference type="Proteomes" id="UP000594260">
    <property type="component" value="Unplaced"/>
</dbReference>
<feature type="compositionally biased region" description="Polar residues" evidence="1">
    <location>
        <begin position="1"/>
        <end position="11"/>
    </location>
</feature>
<dbReference type="AlphaFoldDB" id="A0A7M7KR92"/>
<feature type="transmembrane region" description="Helical" evidence="2">
    <location>
        <begin position="571"/>
        <end position="599"/>
    </location>
</feature>
<organism evidence="3 4">
    <name type="scientific">Varroa destructor</name>
    <name type="common">Honeybee mite</name>
    <dbReference type="NCBI Taxonomy" id="109461"/>
    <lineage>
        <taxon>Eukaryota</taxon>
        <taxon>Metazoa</taxon>
        <taxon>Ecdysozoa</taxon>
        <taxon>Arthropoda</taxon>
        <taxon>Chelicerata</taxon>
        <taxon>Arachnida</taxon>
        <taxon>Acari</taxon>
        <taxon>Parasitiformes</taxon>
        <taxon>Mesostigmata</taxon>
        <taxon>Gamasina</taxon>
        <taxon>Dermanyssoidea</taxon>
        <taxon>Varroidae</taxon>
        <taxon>Varroa</taxon>
    </lineage>
</organism>
<evidence type="ECO:0000313" key="3">
    <source>
        <dbReference type="EnsemblMetazoa" id="XP_022670782"/>
    </source>
</evidence>
<feature type="region of interest" description="Disordered" evidence="1">
    <location>
        <begin position="394"/>
        <end position="466"/>
    </location>
</feature>
<dbReference type="OrthoDB" id="6482510at2759"/>
<evidence type="ECO:0000256" key="2">
    <source>
        <dbReference type="SAM" id="Phobius"/>
    </source>
</evidence>
<feature type="transmembrane region" description="Helical" evidence="2">
    <location>
        <begin position="611"/>
        <end position="629"/>
    </location>
</feature>
<keyword evidence="2" id="KW-0472">Membrane</keyword>
<sequence>MTLAFSVSQVATAAGEKEEASSSCRNSSPNSFYEGPNIEQTTASRSVSSRWERAGKPPLSQHCTEESPGLRDGWTAAAATGVNNERGKQKVLPGVASAPTMLPARSAFCFCGDASHLSSGTLASRRESRTLLTNTKCTTRTASSTLPPSLDRHVTLSSSFVSAAAAAAATTAAADNATAVNVVTASTKETIAVTTAVVTATESITTIKPASSDRATIEWYNDKNSNNSRGHSLSTVTASPTTTTTIVSATLGNTVNATKTTDHIATLAGGATEGSSAAASATVTFTSIRSKYFNDNKHSSHSYQSSHTSVLKNTNIGGYQCRQHHYQPSYRRRLFLSTPLLPRSLALSSPNNARVATTTIATTSKLNGASSPSVAAAAAETTVVTTAASACSSPAASTSLSRVSSSAPPTPSPLRRTRRQSTLYSNPLSGTGTPAQSPARTPRAGRRASPSHRGRVSPSSAGGLPYRTHLLLTMDGARPVYNYYHPSHGSSSAMSNATAGASGVGGGAAASARGIGGSSAGCGNGHRRPSAAARRSTIRSQASARSRRRASSARSSRQGGSNLMDRQCALILMYGIYFFYVLACFGAISTFAGLMLRISSKQPDAHDKGKIISGVGIGICCTCFLIAFYCRSVKLDDKIFESIKETAPIVEIDDLILQRVGSAYYYNPQPPVERRPTIASSAHRASWWQMRHGDADEISIYSGGVGTRPGSAASSIIGQGSHAFHPHIIIPRGFQHAEYIPVVIVRDQFARDSRLIYIQTPAFGHTKDRSL</sequence>
<name>A0A7M7KR92_VARDE</name>
<keyword evidence="4" id="KW-1185">Reference proteome</keyword>
<keyword evidence="2" id="KW-0812">Transmembrane</keyword>
<feature type="compositionally biased region" description="Basic residues" evidence="1">
    <location>
        <begin position="443"/>
        <end position="455"/>
    </location>
</feature>
<feature type="compositionally biased region" description="Low complexity" evidence="1">
    <location>
        <begin position="21"/>
        <end position="31"/>
    </location>
</feature>
<reference evidence="3" key="1">
    <citation type="submission" date="2021-01" db="UniProtKB">
        <authorList>
            <consortium name="EnsemblMetazoa"/>
        </authorList>
    </citation>
    <scope>IDENTIFICATION</scope>
</reference>
<feature type="region of interest" description="Disordered" evidence="1">
    <location>
        <begin position="1"/>
        <end position="71"/>
    </location>
</feature>
<dbReference type="KEGG" id="vde:111254334"/>
<dbReference type="EnsemblMetazoa" id="XM_022815047">
    <property type="protein sequence ID" value="XP_022670782"/>
    <property type="gene ID" value="LOC111254334"/>
</dbReference>
<dbReference type="RefSeq" id="XP_022670782.1">
    <property type="nucleotide sequence ID" value="XM_022815047.1"/>
</dbReference>
<keyword evidence="2" id="KW-1133">Transmembrane helix</keyword>
<evidence type="ECO:0000313" key="4">
    <source>
        <dbReference type="Proteomes" id="UP000594260"/>
    </source>
</evidence>
<feature type="compositionally biased region" description="Low complexity" evidence="1">
    <location>
        <begin position="394"/>
        <end position="407"/>
    </location>
</feature>
<proteinExistence type="predicted"/>
<evidence type="ECO:0000256" key="1">
    <source>
        <dbReference type="SAM" id="MobiDB-lite"/>
    </source>
</evidence>
<feature type="region of interest" description="Disordered" evidence="1">
    <location>
        <begin position="518"/>
        <end position="560"/>
    </location>
</feature>
<dbReference type="InParanoid" id="A0A7M7KR92"/>
<feature type="compositionally biased region" description="Polar residues" evidence="1">
    <location>
        <begin position="38"/>
        <end position="49"/>
    </location>
</feature>
<feature type="compositionally biased region" description="Polar residues" evidence="1">
    <location>
        <begin position="423"/>
        <end position="439"/>
    </location>
</feature>
<protein>
    <submittedName>
        <fullName evidence="3">Uncharacterized protein</fullName>
    </submittedName>
</protein>
<dbReference type="GeneID" id="111254334"/>